<reference evidence="2" key="1">
    <citation type="submission" date="2011-04" db="EMBL/GenBank/DDBJ databases">
        <title>Complete sequence of Cellvibrio gilvus ATCC 13127.</title>
        <authorList>
            <person name="Lucas S."/>
            <person name="Han J."/>
            <person name="Lapidus A."/>
            <person name="Cheng J.-F."/>
            <person name="Goodwin L."/>
            <person name="Pitluck S."/>
            <person name="Peters L."/>
            <person name="Munk A."/>
            <person name="Detter J.C."/>
            <person name="Han C."/>
            <person name="Tapia R."/>
            <person name="Land M."/>
            <person name="Hauser L."/>
            <person name="Kyrpides N."/>
            <person name="Ivanova N."/>
            <person name="Ovchinnikova G."/>
            <person name="Pagani I."/>
            <person name="Mead D."/>
            <person name="Brumm P."/>
            <person name="Woyke T."/>
        </authorList>
    </citation>
    <scope>NUCLEOTIDE SEQUENCE [LARGE SCALE GENOMIC DNA]</scope>
    <source>
        <strain evidence="2">ATCC 13127 / NRRL B-14078</strain>
    </source>
</reference>
<evidence type="ECO:0008006" key="3">
    <source>
        <dbReference type="Google" id="ProtNLM"/>
    </source>
</evidence>
<dbReference type="KEGG" id="cga:Celgi_0224"/>
<dbReference type="Proteomes" id="UP000000485">
    <property type="component" value="Chromosome"/>
</dbReference>
<dbReference type="AlphaFoldDB" id="F8A3I6"/>
<keyword evidence="2" id="KW-1185">Reference proteome</keyword>
<dbReference type="HOGENOM" id="CLU_1364140_0_0_11"/>
<dbReference type="EMBL" id="CP002665">
    <property type="protein sequence ID" value="AEI10750.1"/>
    <property type="molecule type" value="Genomic_DNA"/>
</dbReference>
<evidence type="ECO:0000313" key="1">
    <source>
        <dbReference type="EMBL" id="AEI10750.1"/>
    </source>
</evidence>
<dbReference type="STRING" id="593907.Celgi_0224"/>
<proteinExistence type="predicted"/>
<name>F8A3I6_CELGA</name>
<sequence precursor="true">MAHSSRRTRRVLVVMLAVLVSLGVVDAGARHVVEGRAADRLRERLPDVDVRGVHIGGWPFVAGAVGLVDVPVEADVRVGADALADLAPDSAQDATWRVTDGALVVETTLQRPRRTVPVEVALDVTADAGAVLVTPVAVSVAGMTLGPDLVSSMLGDRAAGLLEPRRLDPARLAGGSVDVRVEDVHVVDDGLALRLALQRP</sequence>
<dbReference type="RefSeq" id="WP_013882280.1">
    <property type="nucleotide sequence ID" value="NC_015671.1"/>
</dbReference>
<accession>F8A3I6</accession>
<gene>
    <name evidence="1" type="ordered locus">Celgi_0224</name>
</gene>
<evidence type="ECO:0000313" key="2">
    <source>
        <dbReference type="Proteomes" id="UP000000485"/>
    </source>
</evidence>
<organism evidence="1 2">
    <name type="scientific">Cellulomonas gilvus (strain ATCC 13127 / NRRL B-14078)</name>
    <name type="common">Cellvibrio gilvus</name>
    <dbReference type="NCBI Taxonomy" id="593907"/>
    <lineage>
        <taxon>Bacteria</taxon>
        <taxon>Bacillati</taxon>
        <taxon>Actinomycetota</taxon>
        <taxon>Actinomycetes</taxon>
        <taxon>Micrococcales</taxon>
        <taxon>Cellulomonadaceae</taxon>
        <taxon>Cellulomonas</taxon>
    </lineage>
</organism>
<dbReference type="OrthoDB" id="5123569at2"/>
<protein>
    <recommendedName>
        <fullName evidence="3">DUF2993 domain-containing protein</fullName>
    </recommendedName>
</protein>